<evidence type="ECO:0008006" key="11">
    <source>
        <dbReference type="Google" id="ProtNLM"/>
    </source>
</evidence>
<feature type="transmembrane region" description="Helical" evidence="8">
    <location>
        <begin position="55"/>
        <end position="81"/>
    </location>
</feature>
<evidence type="ECO:0000256" key="2">
    <source>
        <dbReference type="ARBA" id="ARBA00008688"/>
    </source>
</evidence>
<name>A0A4X2M824_VOMUR</name>
<feature type="region of interest" description="Disordered" evidence="7">
    <location>
        <begin position="195"/>
        <end position="217"/>
    </location>
</feature>
<comment type="similarity">
    <text evidence="2">Belongs to the RELT family.</text>
</comment>
<dbReference type="GO" id="GO:0006915">
    <property type="term" value="P:apoptotic process"/>
    <property type="evidence" value="ECO:0007669"/>
    <property type="project" value="TreeGrafter"/>
</dbReference>
<keyword evidence="4 8" id="KW-0812">Transmembrane</keyword>
<comment type="subcellular location">
    <subcellularLocation>
        <location evidence="1">Cell membrane</location>
        <topology evidence="1">Single-pass membrane protein</topology>
    </subcellularLocation>
</comment>
<dbReference type="STRING" id="29139.ENSVURP00010029722"/>
<evidence type="ECO:0000256" key="8">
    <source>
        <dbReference type="SAM" id="Phobius"/>
    </source>
</evidence>
<dbReference type="Ensembl" id="ENSVURT00010033841.1">
    <property type="protein sequence ID" value="ENSVURP00010029722.1"/>
    <property type="gene ID" value="ENSVURG00010022716.1"/>
</dbReference>
<dbReference type="GeneTree" id="ENSGT00940000160350"/>
<dbReference type="InterPro" id="IPR022248">
    <property type="entry name" value="TNF_rcpt_RELT"/>
</dbReference>
<evidence type="ECO:0000256" key="3">
    <source>
        <dbReference type="ARBA" id="ARBA00022475"/>
    </source>
</evidence>
<evidence type="ECO:0000256" key="4">
    <source>
        <dbReference type="ARBA" id="ARBA00022692"/>
    </source>
</evidence>
<dbReference type="PANTHER" id="PTHR47397:SF1">
    <property type="entry name" value="TUMOR NECROSIS FACTOR RECEPTOR SUPERFAMILY MEMBER 19L"/>
    <property type="match status" value="1"/>
</dbReference>
<evidence type="ECO:0000256" key="7">
    <source>
        <dbReference type="SAM" id="MobiDB-lite"/>
    </source>
</evidence>
<evidence type="ECO:0000256" key="1">
    <source>
        <dbReference type="ARBA" id="ARBA00004162"/>
    </source>
</evidence>
<reference evidence="9" key="2">
    <citation type="submission" date="2025-08" db="UniProtKB">
        <authorList>
            <consortium name="Ensembl"/>
        </authorList>
    </citation>
    <scope>IDENTIFICATION</scope>
</reference>
<sequence>MSLFSLCVSSLSGFLPIPPPPSVLSLSVFVSLCVSSVCLCESVPLCLCVSPCLSLCLTLCLSLSFSLFLLLCLSSPCLFVLHYVSLSLSLSLCLSLSLPLCVSSALPLPSLSSPCLWLRTEPSPGHGGRLRRNVEAGVGPEARSSENGTQAEVPEEAAAQYAVIAIVPIFCLMGLLGILLCNLLKKKGYHCTAHKDGGEEAGLEGKNGTNPAYRMDDPNEDTIGVLVRLITEKKGEAGVPPVPSPSLGTLGAH</sequence>
<evidence type="ECO:0000256" key="6">
    <source>
        <dbReference type="ARBA" id="ARBA00023136"/>
    </source>
</evidence>
<keyword evidence="10" id="KW-1185">Reference proteome</keyword>
<dbReference type="Pfam" id="PF12606">
    <property type="entry name" value="RELT"/>
    <property type="match status" value="1"/>
</dbReference>
<organism evidence="9 10">
    <name type="scientific">Vombatus ursinus</name>
    <name type="common">Common wombat</name>
    <dbReference type="NCBI Taxonomy" id="29139"/>
    <lineage>
        <taxon>Eukaryota</taxon>
        <taxon>Metazoa</taxon>
        <taxon>Chordata</taxon>
        <taxon>Craniata</taxon>
        <taxon>Vertebrata</taxon>
        <taxon>Euteleostomi</taxon>
        <taxon>Mammalia</taxon>
        <taxon>Metatheria</taxon>
        <taxon>Diprotodontia</taxon>
        <taxon>Vombatidae</taxon>
        <taxon>Vombatus</taxon>
    </lineage>
</organism>
<keyword evidence="6 8" id="KW-0472">Membrane</keyword>
<evidence type="ECO:0000256" key="5">
    <source>
        <dbReference type="ARBA" id="ARBA00022989"/>
    </source>
</evidence>
<proteinExistence type="inferred from homology"/>
<accession>A0A4X2M824</accession>
<evidence type="ECO:0000313" key="10">
    <source>
        <dbReference type="Proteomes" id="UP000314987"/>
    </source>
</evidence>
<dbReference type="AlphaFoldDB" id="A0A4X2M824"/>
<keyword evidence="5 8" id="KW-1133">Transmembrane helix</keyword>
<dbReference type="PANTHER" id="PTHR47397">
    <property type="entry name" value="TUMOR NECROSIS FACTOR RECEPTOR SUPERFAMILY MEMBER 19L"/>
    <property type="match status" value="1"/>
</dbReference>
<protein>
    <recommendedName>
        <fullName evidence="11">RELT TNF receptor</fullName>
    </recommendedName>
</protein>
<reference evidence="10" key="1">
    <citation type="submission" date="2018-12" db="EMBL/GenBank/DDBJ databases">
        <authorList>
            <person name="Yazar S."/>
        </authorList>
    </citation>
    <scope>NUCLEOTIDE SEQUENCE [LARGE SCALE GENOMIC DNA]</scope>
</reference>
<reference evidence="9" key="3">
    <citation type="submission" date="2025-09" db="UniProtKB">
        <authorList>
            <consortium name="Ensembl"/>
        </authorList>
    </citation>
    <scope>IDENTIFICATION</scope>
</reference>
<evidence type="ECO:0000313" key="9">
    <source>
        <dbReference type="Ensembl" id="ENSVURP00010029722.1"/>
    </source>
</evidence>
<dbReference type="Proteomes" id="UP000314987">
    <property type="component" value="Unassembled WGS sequence"/>
</dbReference>
<dbReference type="InterPro" id="IPR022333">
    <property type="entry name" value="TNFR_19-like"/>
</dbReference>
<feature type="transmembrane region" description="Helical" evidence="8">
    <location>
        <begin position="161"/>
        <end position="184"/>
    </location>
</feature>
<dbReference type="GO" id="GO:0005886">
    <property type="term" value="C:plasma membrane"/>
    <property type="evidence" value="ECO:0007669"/>
    <property type="project" value="UniProtKB-SubCell"/>
</dbReference>
<keyword evidence="3" id="KW-1003">Cell membrane</keyword>